<dbReference type="Proteomes" id="UP000375525">
    <property type="component" value="Unassembled WGS sequence"/>
</dbReference>
<dbReference type="EMBL" id="CABVIH010000024">
    <property type="protein sequence ID" value="VVP33252.1"/>
    <property type="molecule type" value="Genomic_DNA"/>
</dbReference>
<evidence type="ECO:0000313" key="2">
    <source>
        <dbReference type="EMBL" id="VVP33252.1"/>
    </source>
</evidence>
<evidence type="ECO:0000313" key="3">
    <source>
        <dbReference type="Proteomes" id="UP000375525"/>
    </source>
</evidence>
<protein>
    <submittedName>
        <fullName evidence="2">Uncharacterized protein</fullName>
    </submittedName>
</protein>
<feature type="region of interest" description="Disordered" evidence="1">
    <location>
        <begin position="188"/>
        <end position="207"/>
    </location>
</feature>
<accession>A0A5E7N847</accession>
<organism evidence="2 3">
    <name type="scientific">Pseudomonas fluorescens</name>
    <dbReference type="NCBI Taxonomy" id="294"/>
    <lineage>
        <taxon>Bacteria</taxon>
        <taxon>Pseudomonadati</taxon>
        <taxon>Pseudomonadota</taxon>
        <taxon>Gammaproteobacteria</taxon>
        <taxon>Pseudomonadales</taxon>
        <taxon>Pseudomonadaceae</taxon>
        <taxon>Pseudomonas</taxon>
    </lineage>
</organism>
<gene>
    <name evidence="2" type="ORF">PS880_04451</name>
</gene>
<reference evidence="2 3" key="1">
    <citation type="submission" date="2019-09" db="EMBL/GenBank/DDBJ databases">
        <authorList>
            <person name="Chandra G."/>
            <person name="Truman W A."/>
        </authorList>
    </citation>
    <scope>NUCLEOTIDE SEQUENCE [LARGE SCALE GENOMIC DNA]</scope>
    <source>
        <strain evidence="2">PS880</strain>
    </source>
</reference>
<name>A0A5E7N847_PSEFL</name>
<proteinExistence type="predicted"/>
<dbReference type="AlphaFoldDB" id="A0A5E7N847"/>
<feature type="compositionally biased region" description="Basic and acidic residues" evidence="1">
    <location>
        <begin position="197"/>
        <end position="207"/>
    </location>
</feature>
<evidence type="ECO:0000256" key="1">
    <source>
        <dbReference type="SAM" id="MobiDB-lite"/>
    </source>
</evidence>
<sequence>MQRLEVCRNSPQRDTLCRLERPMGHCSYSGDRSHCELLSRLHSFDWYGAATPSVMDQRISAPSKKYLAHSCLYESPVATTSLWIVAFCPAIGFTPVLCLQAQGLGLGLRQFRRVYDLEVKVSDSPVTDINHAINQINNTLLALSHIAAQSNPSLAQAYLGAAVLASREQGSGDNFVFEIFQKALPGKSLPTPLSPEDLAKKQKEINS</sequence>